<dbReference type="PANTHER" id="PTHR47505:SF1">
    <property type="entry name" value="DNA UTILIZATION PROTEIN YHGH"/>
    <property type="match status" value="1"/>
</dbReference>
<comment type="similarity">
    <text evidence="1">Belongs to the ComF/GntX family.</text>
</comment>
<organism evidence="2 3">
    <name type="scientific">Brevibacillus brevis</name>
    <name type="common">Bacillus brevis</name>
    <dbReference type="NCBI Taxonomy" id="1393"/>
    <lineage>
        <taxon>Bacteria</taxon>
        <taxon>Bacillati</taxon>
        <taxon>Bacillota</taxon>
        <taxon>Bacilli</taxon>
        <taxon>Bacillales</taxon>
        <taxon>Paenibacillaceae</taxon>
        <taxon>Brevibacillus</taxon>
    </lineage>
</organism>
<dbReference type="EMBL" id="CP042161">
    <property type="protein sequence ID" value="QDS32547.1"/>
    <property type="molecule type" value="Genomic_DNA"/>
</dbReference>
<dbReference type="InterPro" id="IPR051910">
    <property type="entry name" value="ComF/GntX_DNA_util-trans"/>
</dbReference>
<dbReference type="PANTHER" id="PTHR47505">
    <property type="entry name" value="DNA UTILIZATION PROTEIN YHGH"/>
    <property type="match status" value="1"/>
</dbReference>
<dbReference type="AlphaFoldDB" id="A0A517I0W7"/>
<protein>
    <submittedName>
        <fullName evidence="2">ComF family protein</fullName>
    </submittedName>
</protein>
<gene>
    <name evidence="2" type="ORF">FPS98_00300</name>
</gene>
<dbReference type="Proteomes" id="UP000317713">
    <property type="component" value="Chromosome"/>
</dbReference>
<sequence length="419" mass="47715">MFIEVNELKGLIINLDSFPVESDSEWVKVLNDHKFVFICSDDVRKTNINKHFKQDITFVESKAFIFFKQTLIRDSLLRMGLQPFEVAYVTYSFRDLSTVLSEPVGTILINNSALTFEETGQLPDFRLDYISELPSVFNKQLGGYYSEMVVNIGTPVNQSSNGLLLITSLESEHGKFTIVSGGRYYSSKHFKQKTHQLSKRLLKSKEDTTQDDIFSNIYKSLVGFINENIAKADGVTRVPPRPDGRRDRLKPLVSYICQSSQLRDLSENLVCVENYTSQKALGRDQRYENIRGKFHANSLNGMHVVLIDDILTTGATVTECVNTLLKAGAFQVTVLVLGINQFDSVTWRSPQKLICKTEGCNGERFLRIRNDGTSAFFMCSNYSQYKCKGLDYYKGWNEFNSLNALDVDSNQADEEIFYF</sequence>
<dbReference type="CDD" id="cd06223">
    <property type="entry name" value="PRTases_typeI"/>
    <property type="match status" value="1"/>
</dbReference>
<proteinExistence type="inferred from homology"/>
<dbReference type="Gene3D" id="3.40.50.2020">
    <property type="match status" value="1"/>
</dbReference>
<dbReference type="InterPro" id="IPR000836">
    <property type="entry name" value="PRTase_dom"/>
</dbReference>
<evidence type="ECO:0000313" key="3">
    <source>
        <dbReference type="Proteomes" id="UP000317713"/>
    </source>
</evidence>
<dbReference type="RefSeq" id="WP_144612472.1">
    <property type="nucleotide sequence ID" value="NZ_CP042161.1"/>
</dbReference>
<evidence type="ECO:0000256" key="1">
    <source>
        <dbReference type="ARBA" id="ARBA00008007"/>
    </source>
</evidence>
<name>A0A517I0W7_BREBE</name>
<dbReference type="SUPFAM" id="SSF53271">
    <property type="entry name" value="PRTase-like"/>
    <property type="match status" value="1"/>
</dbReference>
<reference evidence="2 3" key="1">
    <citation type="submission" date="2019-07" db="EMBL/GenBank/DDBJ databases">
        <title>Characterization of Brevibacillus brevis HK544, as a potential biocontrol agent.</title>
        <authorList>
            <person name="Kim H."/>
        </authorList>
    </citation>
    <scope>NUCLEOTIDE SEQUENCE [LARGE SCALE GENOMIC DNA]</scope>
    <source>
        <strain evidence="2 3">HK544</strain>
    </source>
</reference>
<accession>A0A517I0W7</accession>
<evidence type="ECO:0000313" key="2">
    <source>
        <dbReference type="EMBL" id="QDS32547.1"/>
    </source>
</evidence>
<dbReference type="InterPro" id="IPR029057">
    <property type="entry name" value="PRTase-like"/>
</dbReference>